<dbReference type="InParanoid" id="A2DBT7"/>
<evidence type="ECO:0000313" key="2">
    <source>
        <dbReference type="EMBL" id="EAY22290.1"/>
    </source>
</evidence>
<sequence>MNEIEREFIASLFTKLKAKPTFSILEENEVSSNIPLKVEDISNKISNKQYIGFYDFVLDVRYLFMLHKESVEKDTDKLLIISTLLRWFERKIQKAPHSTKDSIDIVLGKQLHRLNEIEQILSVCSYKSSTSSENTEEVTQDYCDKPYFIQNLIERLSDIAQYEDVIKIFAKYNINILQSNKVSIPFEKIPEECRKDLYNYLYKKIL</sequence>
<proteinExistence type="predicted"/>
<dbReference type="VEuPathDB" id="TrichDB:TVAG_202890"/>
<dbReference type="EMBL" id="DS113185">
    <property type="protein sequence ID" value="EAY22290.1"/>
    <property type="molecule type" value="Genomic_DNA"/>
</dbReference>
<name>A2DBT7_TRIV3</name>
<reference evidence="2" key="2">
    <citation type="journal article" date="2007" name="Science">
        <title>Draft genome sequence of the sexually transmitted pathogen Trichomonas vaginalis.</title>
        <authorList>
            <person name="Carlton J.M."/>
            <person name="Hirt R.P."/>
            <person name="Silva J.C."/>
            <person name="Delcher A.L."/>
            <person name="Schatz M."/>
            <person name="Zhao Q."/>
            <person name="Wortman J.R."/>
            <person name="Bidwell S.L."/>
            <person name="Alsmark U.C.M."/>
            <person name="Besteiro S."/>
            <person name="Sicheritz-Ponten T."/>
            <person name="Noel C.J."/>
            <person name="Dacks J.B."/>
            <person name="Foster P.G."/>
            <person name="Simillion C."/>
            <person name="Van de Peer Y."/>
            <person name="Miranda-Saavedra D."/>
            <person name="Barton G.J."/>
            <person name="Westrop G.D."/>
            <person name="Mueller S."/>
            <person name="Dessi D."/>
            <person name="Fiori P.L."/>
            <person name="Ren Q."/>
            <person name="Paulsen I."/>
            <person name="Zhang H."/>
            <person name="Bastida-Corcuera F.D."/>
            <person name="Simoes-Barbosa A."/>
            <person name="Brown M.T."/>
            <person name="Hayes R.D."/>
            <person name="Mukherjee M."/>
            <person name="Okumura C.Y."/>
            <person name="Schneider R."/>
            <person name="Smith A.J."/>
            <person name="Vanacova S."/>
            <person name="Villalvazo M."/>
            <person name="Haas B.J."/>
            <person name="Pertea M."/>
            <person name="Feldblyum T.V."/>
            <person name="Utterback T.R."/>
            <person name="Shu C.L."/>
            <person name="Osoegawa K."/>
            <person name="de Jong P.J."/>
            <person name="Hrdy I."/>
            <person name="Horvathova L."/>
            <person name="Zubacova Z."/>
            <person name="Dolezal P."/>
            <person name="Malik S.B."/>
            <person name="Logsdon J.M. Jr."/>
            <person name="Henze K."/>
            <person name="Gupta A."/>
            <person name="Wang C.C."/>
            <person name="Dunne R.L."/>
            <person name="Upcroft J.A."/>
            <person name="Upcroft P."/>
            <person name="White O."/>
            <person name="Salzberg S.L."/>
            <person name="Tang P."/>
            <person name="Chiu C.-H."/>
            <person name="Lee Y.-S."/>
            <person name="Embley T.M."/>
            <person name="Coombs G.H."/>
            <person name="Mottram J.C."/>
            <person name="Tachezy J."/>
            <person name="Fraser-Liggett C.M."/>
            <person name="Johnson P.J."/>
        </authorList>
    </citation>
    <scope>NUCLEOTIDE SEQUENCE [LARGE SCALE GENOMIC DNA]</scope>
    <source>
        <strain evidence="2">G3</strain>
    </source>
</reference>
<accession>A2DBT7</accession>
<organism evidence="2 3">
    <name type="scientific">Trichomonas vaginalis (strain ATCC PRA-98 / G3)</name>
    <dbReference type="NCBI Taxonomy" id="412133"/>
    <lineage>
        <taxon>Eukaryota</taxon>
        <taxon>Metamonada</taxon>
        <taxon>Parabasalia</taxon>
        <taxon>Trichomonadida</taxon>
        <taxon>Trichomonadidae</taxon>
        <taxon>Trichomonas</taxon>
    </lineage>
</organism>
<dbReference type="Proteomes" id="UP000001542">
    <property type="component" value="Unassembled WGS sequence"/>
</dbReference>
<dbReference type="SMR" id="A2DBT7"/>
<dbReference type="AlphaFoldDB" id="A2DBT7"/>
<dbReference type="SUPFAM" id="SSF47370">
    <property type="entry name" value="Bromodomain"/>
    <property type="match status" value="1"/>
</dbReference>
<reference evidence="2" key="1">
    <citation type="submission" date="2006-10" db="EMBL/GenBank/DDBJ databases">
        <authorList>
            <person name="Amadeo P."/>
            <person name="Zhao Q."/>
            <person name="Wortman J."/>
            <person name="Fraser-Liggett C."/>
            <person name="Carlton J."/>
        </authorList>
    </citation>
    <scope>NUCLEOTIDE SEQUENCE</scope>
    <source>
        <strain evidence="2">G3</strain>
    </source>
</reference>
<dbReference type="VEuPathDB" id="TrichDB:TVAGG3_0380540"/>
<dbReference type="KEGG" id="tva:5467844"/>
<keyword evidence="3" id="KW-1185">Reference proteome</keyword>
<gene>
    <name evidence="2" type="ORF">TVAG_094650</name>
</gene>
<protein>
    <submittedName>
        <fullName evidence="2">Uncharacterized protein</fullName>
    </submittedName>
</protein>
<evidence type="ECO:0000256" key="1">
    <source>
        <dbReference type="ARBA" id="ARBA00023117"/>
    </source>
</evidence>
<dbReference type="InterPro" id="IPR036427">
    <property type="entry name" value="Bromodomain-like_sf"/>
</dbReference>
<dbReference type="RefSeq" id="XP_001583276.1">
    <property type="nucleotide sequence ID" value="XM_001583226.1"/>
</dbReference>
<evidence type="ECO:0000313" key="3">
    <source>
        <dbReference type="Proteomes" id="UP000001542"/>
    </source>
</evidence>
<keyword evidence="1" id="KW-0103">Bromodomain</keyword>